<comment type="caution">
    <text evidence="2">The sequence shown here is derived from an EMBL/GenBank/DDBJ whole genome shotgun (WGS) entry which is preliminary data.</text>
</comment>
<dbReference type="AlphaFoldDB" id="A0A918UYY5"/>
<gene>
    <name evidence="2" type="ORF">GCM10010387_42400</name>
</gene>
<feature type="compositionally biased region" description="Polar residues" evidence="1">
    <location>
        <begin position="95"/>
        <end position="108"/>
    </location>
</feature>
<feature type="region of interest" description="Disordered" evidence="1">
    <location>
        <begin position="1"/>
        <end position="108"/>
    </location>
</feature>
<accession>A0A918UYY5</accession>
<proteinExistence type="predicted"/>
<dbReference type="EMBL" id="BMWG01000014">
    <property type="protein sequence ID" value="GGZ43603.1"/>
    <property type="molecule type" value="Genomic_DNA"/>
</dbReference>
<dbReference type="Proteomes" id="UP000630936">
    <property type="component" value="Unassembled WGS sequence"/>
</dbReference>
<reference evidence="2" key="2">
    <citation type="submission" date="2020-09" db="EMBL/GenBank/DDBJ databases">
        <authorList>
            <person name="Sun Q."/>
            <person name="Ohkuma M."/>
        </authorList>
    </citation>
    <scope>NUCLEOTIDE SEQUENCE</scope>
    <source>
        <strain evidence="2">JCM 4988</strain>
    </source>
</reference>
<keyword evidence="3" id="KW-1185">Reference proteome</keyword>
<reference evidence="2" key="1">
    <citation type="journal article" date="2014" name="Int. J. Syst. Evol. Microbiol.">
        <title>Complete genome sequence of Corynebacterium casei LMG S-19264T (=DSM 44701T), isolated from a smear-ripened cheese.</title>
        <authorList>
            <consortium name="US DOE Joint Genome Institute (JGI-PGF)"/>
            <person name="Walter F."/>
            <person name="Albersmeier A."/>
            <person name="Kalinowski J."/>
            <person name="Ruckert C."/>
        </authorList>
    </citation>
    <scope>NUCLEOTIDE SEQUENCE</scope>
    <source>
        <strain evidence="2">JCM 4988</strain>
    </source>
</reference>
<organism evidence="2 3">
    <name type="scientific">Streptomyces inusitatus</name>
    <dbReference type="NCBI Taxonomy" id="68221"/>
    <lineage>
        <taxon>Bacteria</taxon>
        <taxon>Bacillati</taxon>
        <taxon>Actinomycetota</taxon>
        <taxon>Actinomycetes</taxon>
        <taxon>Kitasatosporales</taxon>
        <taxon>Streptomycetaceae</taxon>
        <taxon>Streptomyces</taxon>
    </lineage>
</organism>
<feature type="compositionally biased region" description="Pro residues" evidence="1">
    <location>
        <begin position="16"/>
        <end position="25"/>
    </location>
</feature>
<sequence length="129" mass="12960">MLAHFRTAVRHTGAAAPPPPGPPPHAVRAHLNEGCRSRPARGGGTRQPPTATAPGSGRPGPSDGGRGVFADDTSLSLRGGTAPDGGFETAGGRTLGNTRTRMNTGSARTVAQSGFARSLGKASAQVRTV</sequence>
<name>A0A918UYY5_9ACTN</name>
<protein>
    <submittedName>
        <fullName evidence="2">Uncharacterized protein</fullName>
    </submittedName>
</protein>
<evidence type="ECO:0000313" key="3">
    <source>
        <dbReference type="Proteomes" id="UP000630936"/>
    </source>
</evidence>
<evidence type="ECO:0000256" key="1">
    <source>
        <dbReference type="SAM" id="MobiDB-lite"/>
    </source>
</evidence>
<evidence type="ECO:0000313" key="2">
    <source>
        <dbReference type="EMBL" id="GGZ43603.1"/>
    </source>
</evidence>